<evidence type="ECO:0000313" key="4">
    <source>
        <dbReference type="EMBL" id="KAL3701228.1"/>
    </source>
</evidence>
<comment type="similarity">
    <text evidence="1">Belongs to the RRP7 family.</text>
</comment>
<dbReference type="Proteomes" id="UP001633002">
    <property type="component" value="Unassembled WGS sequence"/>
</dbReference>
<comment type="caution">
    <text evidence="4">The sequence shown here is derived from an EMBL/GenBank/DDBJ whole genome shotgun (WGS) entry which is preliminary data.</text>
</comment>
<dbReference type="PANTHER" id="PTHR13191">
    <property type="entry name" value="RIBOSOMAL RNA PROCESSING PROTEIN 7-RELATED"/>
    <property type="match status" value="1"/>
</dbReference>
<dbReference type="InterPro" id="IPR040446">
    <property type="entry name" value="RRP7"/>
</dbReference>
<reference evidence="4 5" key="1">
    <citation type="submission" date="2024-09" db="EMBL/GenBank/DDBJ databases">
        <title>Chromosome-scale assembly of Riccia sorocarpa.</title>
        <authorList>
            <person name="Paukszto L."/>
        </authorList>
    </citation>
    <scope>NUCLEOTIDE SEQUENCE [LARGE SCALE GENOMIC DNA]</scope>
    <source>
        <strain evidence="4">LP-2024</strain>
        <tissue evidence="4">Aerial parts of the thallus</tissue>
    </source>
</reference>
<feature type="coiled-coil region" evidence="2">
    <location>
        <begin position="194"/>
        <end position="221"/>
    </location>
</feature>
<protein>
    <recommendedName>
        <fullName evidence="3">Ribosomal RNA-processing protein 7 C-terminal domain-containing protein</fullName>
    </recommendedName>
</protein>
<keyword evidence="5" id="KW-1185">Reference proteome</keyword>
<dbReference type="InterPro" id="IPR024326">
    <property type="entry name" value="RRP7_C"/>
</dbReference>
<keyword evidence="2" id="KW-0175">Coiled coil</keyword>
<name>A0ABD3IC01_9MARC</name>
<dbReference type="EMBL" id="JBJQOH010000001">
    <property type="protein sequence ID" value="KAL3701228.1"/>
    <property type="molecule type" value="Genomic_DNA"/>
</dbReference>
<dbReference type="PANTHER" id="PTHR13191:SF0">
    <property type="entry name" value="RIBOSOMAL RNA-PROCESSING PROTEIN 7 HOMOLOG A-RELATED"/>
    <property type="match status" value="1"/>
</dbReference>
<proteinExistence type="inferred from homology"/>
<feature type="domain" description="Ribosomal RNA-processing protein 7 C-terminal" evidence="3">
    <location>
        <begin position="105"/>
        <end position="227"/>
    </location>
</feature>
<evidence type="ECO:0000313" key="5">
    <source>
        <dbReference type="Proteomes" id="UP001633002"/>
    </source>
</evidence>
<dbReference type="AlphaFoldDB" id="A0ABD3IC01"/>
<dbReference type="Gene3D" id="6.10.250.1770">
    <property type="match status" value="1"/>
</dbReference>
<gene>
    <name evidence="4" type="ORF">R1sor_019250</name>
</gene>
<dbReference type="CDD" id="cd12951">
    <property type="entry name" value="RRP7_Rrp7A"/>
    <property type="match status" value="1"/>
</dbReference>
<accession>A0ABD3IC01</accession>
<evidence type="ECO:0000259" key="3">
    <source>
        <dbReference type="Pfam" id="PF12923"/>
    </source>
</evidence>
<sequence>MDLASFSRGNILASLNEKWNQELICLQPSLLQHCLQRLCSNAPWSPLLIFFALPKRTVAALQVLSSRQFWRECRFGVEPTMGAPVKDSTGTPLTGMKKWLADYRAKRPGLAALQKAVDDFMADYDAREERAKVQRMAAAQEDGWTLVTGNKGRKKTVEAETGVRVGAVSSLAVEEKAKSKTKESVVDFYRFQRREAKRNEVMELQKRFEEDKKKIAKMREARKFRPY</sequence>
<organism evidence="4 5">
    <name type="scientific">Riccia sorocarpa</name>
    <dbReference type="NCBI Taxonomy" id="122646"/>
    <lineage>
        <taxon>Eukaryota</taxon>
        <taxon>Viridiplantae</taxon>
        <taxon>Streptophyta</taxon>
        <taxon>Embryophyta</taxon>
        <taxon>Marchantiophyta</taxon>
        <taxon>Marchantiopsida</taxon>
        <taxon>Marchantiidae</taxon>
        <taxon>Marchantiales</taxon>
        <taxon>Ricciaceae</taxon>
        <taxon>Riccia</taxon>
    </lineage>
</organism>
<dbReference type="Pfam" id="PF12923">
    <property type="entry name" value="RRP7"/>
    <property type="match status" value="1"/>
</dbReference>
<evidence type="ECO:0000256" key="1">
    <source>
        <dbReference type="ARBA" id="ARBA00006110"/>
    </source>
</evidence>
<evidence type="ECO:0000256" key="2">
    <source>
        <dbReference type="SAM" id="Coils"/>
    </source>
</evidence>